<dbReference type="Proteomes" id="UP001189429">
    <property type="component" value="Unassembled WGS sequence"/>
</dbReference>
<evidence type="ECO:0008006" key="4">
    <source>
        <dbReference type="Google" id="ProtNLM"/>
    </source>
</evidence>
<evidence type="ECO:0000313" key="3">
    <source>
        <dbReference type="Proteomes" id="UP001189429"/>
    </source>
</evidence>
<protein>
    <recommendedName>
        <fullName evidence="4">Nuclear pore complex protein</fullName>
    </recommendedName>
</protein>
<feature type="compositionally biased region" description="Acidic residues" evidence="1">
    <location>
        <begin position="259"/>
        <end position="271"/>
    </location>
</feature>
<reference evidence="2" key="1">
    <citation type="submission" date="2023-10" db="EMBL/GenBank/DDBJ databases">
        <authorList>
            <person name="Chen Y."/>
            <person name="Shah S."/>
            <person name="Dougan E. K."/>
            <person name="Thang M."/>
            <person name="Chan C."/>
        </authorList>
    </citation>
    <scope>NUCLEOTIDE SEQUENCE [LARGE SCALE GENOMIC DNA]</scope>
</reference>
<dbReference type="EMBL" id="CAUYUJ010007144">
    <property type="protein sequence ID" value="CAK0819698.1"/>
    <property type="molecule type" value="Genomic_DNA"/>
</dbReference>
<feature type="region of interest" description="Disordered" evidence="1">
    <location>
        <begin position="215"/>
        <end position="235"/>
    </location>
</feature>
<comment type="caution">
    <text evidence="2">The sequence shown here is derived from an EMBL/GenBank/DDBJ whole genome shotgun (WGS) entry which is preliminary data.</text>
</comment>
<sequence length="1046" mass="115822">DSVTMIINRENAPEDERIKRVIGAEHVCMRCVDWVLVHCPGIDCDTIVSERREDENLASFVDAEVDKKRTDEELQSLPALEASDGEGIAAEMYIKQCGLTWHQFCGEYGKTPKQLQVNPFKVPTKSDVVYLCERTDEFKKKYPTVKTSLLKSTEISSIRSTTLVGDKQNDILMKMAGEGTCSKDDRTEPARVLLKDFAVTSHAVLLERAAKLVQRAEQRSSAKRKASDAPASGGDAAQEIIEVDAEGVDGAPVAPGASQEDDAMAEFDPDNDPEHTGPRTPTSSKKAKVEDKGMPMGSSEVTRPGVIEAPREPIVEKNPFQAKQAEYWIHECNFQLAFDGHKMGTPFSQAELHMPKVSLADRNNLKTRLDRCKLAVEMGVNNCRGLDDETLQSHWKELQKAGAQLTLKAWIPLAQRSAAAAWSKIDAGSPGDVHGQCSELFSYISLWTSDAAKEMDVTKVDLARLPLTDRALACAFCDMAFKDQVAKWFQAGEEKKECILEFAKAAREKWDDIAETADLGTACAYTYTQACCVVEAIQVLAGDYWIMFDFGPDVWGAIGAIGRAAARNESDPGPFQMVGQAVGTNDWWKHPKNTWLKRIPKIRQCGKYMRQVYTSLKATEAEPTAEFARWLTGICDQTLHWEAAASFWEEFTFDVRELILSLASKATETLLRTMGDTTSQPIANVLNVVSQFQALYKQLHILFPSKDSVVREAAALDQATKPIDITAKVEEFSRNLETLDYRASDSHHQLAGAAAACNGKDMPDDIHAFCHQKAVYFHELLIDNPAGDSLADADTFLTHAPDDIFGILNVLGDACPEDSKDQIMKTTTLLRKVLGVKSAVSTVLAAMEAMVAAKACKHYHNDQTRLMEMSNGSINDAKEVIMEKGGVRKSAMQHSLDSDLQALNTDIENHESIQMFCAQLPKATDIAEIAELFDKTVTGLDVKSFQKRASAVTGVLKQMSDMTDKYCLKHDTNYDKTVLNDVAGVRILTCTIRMCSTFADKDAMKDKVRMQSAAKQISNDMMKWSLKPTGFNAALVERQKMALKYR</sequence>
<organism evidence="2 3">
    <name type="scientific">Prorocentrum cordatum</name>
    <dbReference type="NCBI Taxonomy" id="2364126"/>
    <lineage>
        <taxon>Eukaryota</taxon>
        <taxon>Sar</taxon>
        <taxon>Alveolata</taxon>
        <taxon>Dinophyceae</taxon>
        <taxon>Prorocentrales</taxon>
        <taxon>Prorocentraceae</taxon>
        <taxon>Prorocentrum</taxon>
    </lineage>
</organism>
<name>A0ABN9RKM2_9DINO</name>
<keyword evidence="3" id="KW-1185">Reference proteome</keyword>
<evidence type="ECO:0000256" key="1">
    <source>
        <dbReference type="SAM" id="MobiDB-lite"/>
    </source>
</evidence>
<feature type="region of interest" description="Disordered" evidence="1">
    <location>
        <begin position="249"/>
        <end position="302"/>
    </location>
</feature>
<gene>
    <name evidence="2" type="ORF">PCOR1329_LOCUS21636</name>
</gene>
<accession>A0ABN9RKM2</accession>
<evidence type="ECO:0000313" key="2">
    <source>
        <dbReference type="EMBL" id="CAK0819698.1"/>
    </source>
</evidence>
<proteinExistence type="predicted"/>
<feature type="non-terminal residue" evidence="2">
    <location>
        <position position="1"/>
    </location>
</feature>